<evidence type="ECO:0000313" key="4">
    <source>
        <dbReference type="Proteomes" id="UP001255856"/>
    </source>
</evidence>
<feature type="domain" description="C2H2-type" evidence="2">
    <location>
        <begin position="110"/>
        <end position="133"/>
    </location>
</feature>
<feature type="compositionally biased region" description="Acidic residues" evidence="1">
    <location>
        <begin position="16"/>
        <end position="40"/>
    </location>
</feature>
<feature type="region of interest" description="Disordered" evidence="1">
    <location>
        <begin position="196"/>
        <end position="303"/>
    </location>
</feature>
<feature type="compositionally biased region" description="Acidic residues" evidence="1">
    <location>
        <begin position="71"/>
        <end position="84"/>
    </location>
</feature>
<reference evidence="3" key="1">
    <citation type="submission" date="2021-01" db="EMBL/GenBank/DDBJ databases">
        <authorList>
            <person name="Eckstrom K.M.E."/>
        </authorList>
    </citation>
    <scope>NUCLEOTIDE SEQUENCE</scope>
    <source>
        <strain evidence="3">UVCC 0001</strain>
    </source>
</reference>
<feature type="compositionally biased region" description="Basic and acidic residues" evidence="1">
    <location>
        <begin position="293"/>
        <end position="303"/>
    </location>
</feature>
<feature type="compositionally biased region" description="Low complexity" evidence="1">
    <location>
        <begin position="41"/>
        <end position="53"/>
    </location>
</feature>
<name>A0AAD9IEK1_PROWI</name>
<feature type="compositionally biased region" description="Basic residues" evidence="1">
    <location>
        <begin position="249"/>
        <end position="258"/>
    </location>
</feature>
<feature type="compositionally biased region" description="Acidic residues" evidence="1">
    <location>
        <begin position="146"/>
        <end position="157"/>
    </location>
</feature>
<evidence type="ECO:0000256" key="1">
    <source>
        <dbReference type="SAM" id="MobiDB-lite"/>
    </source>
</evidence>
<dbReference type="Proteomes" id="UP001255856">
    <property type="component" value="Unassembled WGS sequence"/>
</dbReference>
<keyword evidence="4" id="KW-1185">Reference proteome</keyword>
<dbReference type="AlphaFoldDB" id="A0AAD9IEK1"/>
<proteinExistence type="predicted"/>
<dbReference type="EMBL" id="JASFZW010000014">
    <property type="protein sequence ID" value="KAK2075609.1"/>
    <property type="molecule type" value="Genomic_DNA"/>
</dbReference>
<sequence>MYKRRDWLLTNKTADDSDSSEDSSSDSEEDVSGSEDESSSGEDASAASSFLDDAGGDVDASTGLERRELSESDYESEEEDEERLEELAAQLRAWLRGEALPAGAKARVLRCTLCDALLLGPAVFQQHLTSKRHVKNLERARREDPPPSDDEPDELDTAEGICFAEDWVKEGEGAGEKIETSEEGRARLLAAIAAADRKAAGLTAEPERPAAVQAPGQGGKADAKSKKKEEDKGAAPGDKAASKEDERKAPRKASKKATKAPVTEEAAPATQGTKRKKGRKSGRKRPGKRQRLALKEERQKAAA</sequence>
<dbReference type="SUPFAM" id="SSF57667">
    <property type="entry name" value="beta-beta-alpha zinc fingers"/>
    <property type="match status" value="1"/>
</dbReference>
<dbReference type="Gene3D" id="3.30.160.60">
    <property type="entry name" value="Classic Zinc Finger"/>
    <property type="match status" value="1"/>
</dbReference>
<feature type="compositionally biased region" description="Basic residues" evidence="1">
    <location>
        <begin position="273"/>
        <end position="292"/>
    </location>
</feature>
<organism evidence="3 4">
    <name type="scientific">Prototheca wickerhamii</name>
    <dbReference type="NCBI Taxonomy" id="3111"/>
    <lineage>
        <taxon>Eukaryota</taxon>
        <taxon>Viridiplantae</taxon>
        <taxon>Chlorophyta</taxon>
        <taxon>core chlorophytes</taxon>
        <taxon>Trebouxiophyceae</taxon>
        <taxon>Chlorellales</taxon>
        <taxon>Chlorellaceae</taxon>
        <taxon>Prototheca</taxon>
    </lineage>
</organism>
<feature type="region of interest" description="Disordered" evidence="1">
    <location>
        <begin position="1"/>
        <end position="85"/>
    </location>
</feature>
<accession>A0AAD9IEK1</accession>
<dbReference type="InterPro" id="IPR013087">
    <property type="entry name" value="Znf_C2H2_type"/>
</dbReference>
<feature type="region of interest" description="Disordered" evidence="1">
    <location>
        <begin position="129"/>
        <end position="162"/>
    </location>
</feature>
<gene>
    <name evidence="3" type="ORF">QBZ16_001717</name>
</gene>
<feature type="compositionally biased region" description="Basic and acidic residues" evidence="1">
    <location>
        <begin position="135"/>
        <end position="145"/>
    </location>
</feature>
<evidence type="ECO:0000313" key="3">
    <source>
        <dbReference type="EMBL" id="KAK2075609.1"/>
    </source>
</evidence>
<comment type="caution">
    <text evidence="3">The sequence shown here is derived from an EMBL/GenBank/DDBJ whole genome shotgun (WGS) entry which is preliminary data.</text>
</comment>
<evidence type="ECO:0000259" key="2">
    <source>
        <dbReference type="Pfam" id="PF12874"/>
    </source>
</evidence>
<protein>
    <recommendedName>
        <fullName evidence="2">C2H2-type domain-containing protein</fullName>
    </recommendedName>
</protein>
<dbReference type="Pfam" id="PF12874">
    <property type="entry name" value="zf-met"/>
    <property type="match status" value="1"/>
</dbReference>
<dbReference type="InterPro" id="IPR036236">
    <property type="entry name" value="Znf_C2H2_sf"/>
</dbReference>
<feature type="compositionally biased region" description="Basic and acidic residues" evidence="1">
    <location>
        <begin position="221"/>
        <end position="233"/>
    </location>
</feature>